<dbReference type="Pfam" id="PF00005">
    <property type="entry name" value="ABC_tran"/>
    <property type="match status" value="1"/>
</dbReference>
<keyword evidence="5 7" id="KW-1133">Transmembrane helix</keyword>
<feature type="domain" description="ABC transporter" evidence="8">
    <location>
        <begin position="330"/>
        <end position="563"/>
    </location>
</feature>
<dbReference type="InterPro" id="IPR027417">
    <property type="entry name" value="P-loop_NTPase"/>
</dbReference>
<evidence type="ECO:0000259" key="9">
    <source>
        <dbReference type="PROSITE" id="PS50929"/>
    </source>
</evidence>
<keyword evidence="4 10" id="KW-0067">ATP-binding</keyword>
<feature type="transmembrane region" description="Helical" evidence="7">
    <location>
        <begin position="21"/>
        <end position="46"/>
    </location>
</feature>
<feature type="domain" description="ABC transmembrane type-1" evidence="9">
    <location>
        <begin position="28"/>
        <end position="299"/>
    </location>
</feature>
<dbReference type="SUPFAM" id="SSF90123">
    <property type="entry name" value="ABC transporter transmembrane region"/>
    <property type="match status" value="1"/>
</dbReference>
<dbReference type="SMART" id="SM00382">
    <property type="entry name" value="AAA"/>
    <property type="match status" value="1"/>
</dbReference>
<accession>A0A6V6Y3P6</accession>
<sequence length="577" mass="64296">MINKRLIREVPQSTIYIQKAVGLQLLDLLMSIGSTALLIALLRQFLSFNGEHVLPLCAGILLILILRFFFYRKRHAIAYEASVDVKRLLRKRIFKKLMGFGTAYREKIKTAEAVQIMTEGVDQLEIYFSAYLPQFFYSMMAPLILFGVIAYFSLKVAIILLIGVPLIPLAIAMVQKFAKRIFAKYWGSYTEVGDQFLENLQGLTTLKIYKADGHRHDAMNRSAEAFRIATMRVLTMQLNSIIIMDLVAYGGAAIALAACIGGVREGSLSLYGALFILFLSADYFLPMRQLGSFFHVAMNGMAAADKMFDLLDLPDDADGTRDVEGKEVGIFAKSLSFSYDDEKNALQDLSFEHKGKGLIGIVGPSGSGKSTLAAILSKQVKHYEGSLKFFDTELSDIREAGLLDRVTYLGAGSYLMSGTVKELLDFAKPGATEERMWAVLEQVNLKDFFEIADGLHTVIESGGTNLSGGQRQRLSLAMALLKDSDVYIFDEVTSNIDVESEEHIVSELYKLADEKLVLFISHRLANIKEAHVIYVLDRGKLKEKGTHDQLVAMNGIYESLWAQQVALEAYREEGDHA</sequence>
<evidence type="ECO:0000256" key="5">
    <source>
        <dbReference type="ARBA" id="ARBA00022989"/>
    </source>
</evidence>
<evidence type="ECO:0000256" key="3">
    <source>
        <dbReference type="ARBA" id="ARBA00022741"/>
    </source>
</evidence>
<proteinExistence type="predicted"/>
<dbReference type="PROSITE" id="PS50929">
    <property type="entry name" value="ABC_TM1F"/>
    <property type="match status" value="1"/>
</dbReference>
<dbReference type="InterPro" id="IPR017871">
    <property type="entry name" value="ABC_transporter-like_CS"/>
</dbReference>
<comment type="subcellular location">
    <subcellularLocation>
        <location evidence="1">Cell membrane</location>
        <topology evidence="1">Multi-pass membrane protein</topology>
    </subcellularLocation>
</comment>
<dbReference type="SUPFAM" id="SSF52540">
    <property type="entry name" value="P-loop containing nucleoside triphosphate hydrolases"/>
    <property type="match status" value="1"/>
</dbReference>
<evidence type="ECO:0000256" key="7">
    <source>
        <dbReference type="SAM" id="Phobius"/>
    </source>
</evidence>
<dbReference type="InterPro" id="IPR003593">
    <property type="entry name" value="AAA+_ATPase"/>
</dbReference>
<dbReference type="GO" id="GO:0005886">
    <property type="term" value="C:plasma membrane"/>
    <property type="evidence" value="ECO:0007669"/>
    <property type="project" value="UniProtKB-SubCell"/>
</dbReference>
<dbReference type="PANTHER" id="PTHR24221:SF654">
    <property type="entry name" value="ATP-BINDING CASSETTE SUB-FAMILY B MEMBER 6"/>
    <property type="match status" value="1"/>
</dbReference>
<dbReference type="GO" id="GO:0005524">
    <property type="term" value="F:ATP binding"/>
    <property type="evidence" value="ECO:0007669"/>
    <property type="project" value="UniProtKB-KW"/>
</dbReference>
<keyword evidence="11" id="KW-1185">Reference proteome</keyword>
<dbReference type="InterPro" id="IPR036640">
    <property type="entry name" value="ABC1_TM_sf"/>
</dbReference>
<evidence type="ECO:0000313" key="10">
    <source>
        <dbReference type="EMBL" id="CAC9931425.1"/>
    </source>
</evidence>
<evidence type="ECO:0000256" key="1">
    <source>
        <dbReference type="ARBA" id="ARBA00004651"/>
    </source>
</evidence>
<feature type="transmembrane region" description="Helical" evidence="7">
    <location>
        <begin position="269"/>
        <end position="285"/>
    </location>
</feature>
<dbReference type="InterPro" id="IPR039421">
    <property type="entry name" value="Type_1_exporter"/>
</dbReference>
<dbReference type="PROSITE" id="PS00211">
    <property type="entry name" value="ABC_TRANSPORTER_1"/>
    <property type="match status" value="1"/>
</dbReference>
<dbReference type="Proteomes" id="UP000586454">
    <property type="component" value="Unassembled WGS sequence"/>
</dbReference>
<dbReference type="Gene3D" id="3.40.50.300">
    <property type="entry name" value="P-loop containing nucleotide triphosphate hydrolases"/>
    <property type="match status" value="1"/>
</dbReference>
<dbReference type="AlphaFoldDB" id="A0A6V6Y3P6"/>
<organism evidence="10 11">
    <name type="scientific">Aedoeadaptatus nemausensis</name>
    <dbReference type="NCBI Taxonomy" id="2582829"/>
    <lineage>
        <taxon>Bacteria</taxon>
        <taxon>Bacillati</taxon>
        <taxon>Bacillota</taxon>
        <taxon>Tissierellia</taxon>
        <taxon>Tissierellales</taxon>
        <taxon>Peptoniphilaceae</taxon>
        <taxon>Aedoeadaptatus</taxon>
    </lineage>
</organism>
<dbReference type="CDD" id="cd18781">
    <property type="entry name" value="ABC_6TM_AarD_CydDC_like"/>
    <property type="match status" value="1"/>
</dbReference>
<dbReference type="PANTHER" id="PTHR24221">
    <property type="entry name" value="ATP-BINDING CASSETTE SUB-FAMILY B"/>
    <property type="match status" value="1"/>
</dbReference>
<dbReference type="EMBL" id="CAIJCS010000019">
    <property type="protein sequence ID" value="CAC9931425.1"/>
    <property type="molecule type" value="Genomic_DNA"/>
</dbReference>
<gene>
    <name evidence="10" type="ORF">PEPNEM18_00980</name>
</gene>
<feature type="transmembrane region" description="Helical" evidence="7">
    <location>
        <begin position="52"/>
        <end position="70"/>
    </location>
</feature>
<name>A0A6V6Y3P6_9FIRM</name>
<evidence type="ECO:0000259" key="8">
    <source>
        <dbReference type="PROSITE" id="PS50893"/>
    </source>
</evidence>
<dbReference type="Gene3D" id="1.20.1560.10">
    <property type="entry name" value="ABC transporter type 1, transmembrane domain"/>
    <property type="match status" value="1"/>
</dbReference>
<feature type="transmembrane region" description="Helical" evidence="7">
    <location>
        <begin position="241"/>
        <end position="263"/>
    </location>
</feature>
<dbReference type="Pfam" id="PF00664">
    <property type="entry name" value="ABC_membrane"/>
    <property type="match status" value="1"/>
</dbReference>
<dbReference type="InterPro" id="IPR003439">
    <property type="entry name" value="ABC_transporter-like_ATP-bd"/>
</dbReference>
<dbReference type="GO" id="GO:0016887">
    <property type="term" value="F:ATP hydrolysis activity"/>
    <property type="evidence" value="ECO:0007669"/>
    <property type="project" value="InterPro"/>
</dbReference>
<keyword evidence="2 7" id="KW-0812">Transmembrane</keyword>
<dbReference type="GO" id="GO:0034040">
    <property type="term" value="F:ATPase-coupled lipid transmembrane transporter activity"/>
    <property type="evidence" value="ECO:0007669"/>
    <property type="project" value="TreeGrafter"/>
</dbReference>
<dbReference type="GO" id="GO:0140359">
    <property type="term" value="F:ABC-type transporter activity"/>
    <property type="evidence" value="ECO:0007669"/>
    <property type="project" value="InterPro"/>
</dbReference>
<evidence type="ECO:0000256" key="4">
    <source>
        <dbReference type="ARBA" id="ARBA00022840"/>
    </source>
</evidence>
<evidence type="ECO:0000313" key="11">
    <source>
        <dbReference type="Proteomes" id="UP000586454"/>
    </source>
</evidence>
<dbReference type="PROSITE" id="PS50893">
    <property type="entry name" value="ABC_TRANSPORTER_2"/>
    <property type="match status" value="1"/>
</dbReference>
<dbReference type="RefSeq" id="WP_218956320.1">
    <property type="nucleotide sequence ID" value="NZ_CAIJCS010000019.1"/>
</dbReference>
<dbReference type="InterPro" id="IPR011527">
    <property type="entry name" value="ABC1_TM_dom"/>
</dbReference>
<comment type="caution">
    <text evidence="10">The sequence shown here is derived from an EMBL/GenBank/DDBJ whole genome shotgun (WGS) entry which is preliminary data.</text>
</comment>
<evidence type="ECO:0000256" key="2">
    <source>
        <dbReference type="ARBA" id="ARBA00022692"/>
    </source>
</evidence>
<keyword evidence="6 7" id="KW-0472">Membrane</keyword>
<protein>
    <submittedName>
        <fullName evidence="10">ABC transporter, ATP-binding protein</fullName>
    </submittedName>
</protein>
<reference evidence="10 11" key="1">
    <citation type="submission" date="2020-06" db="EMBL/GenBank/DDBJ databases">
        <authorList>
            <person name="Criscuolo A."/>
        </authorList>
    </citation>
    <scope>NUCLEOTIDE SEQUENCE [LARGE SCALE GENOMIC DNA]</scope>
    <source>
        <strain evidence="10">1804121828</strain>
    </source>
</reference>
<evidence type="ECO:0000256" key="6">
    <source>
        <dbReference type="ARBA" id="ARBA00023136"/>
    </source>
</evidence>
<keyword evidence="3" id="KW-0547">Nucleotide-binding</keyword>